<dbReference type="AlphaFoldDB" id="A0A1L9TI79"/>
<dbReference type="Proteomes" id="UP000184356">
    <property type="component" value="Unassembled WGS sequence"/>
</dbReference>
<proteinExistence type="predicted"/>
<feature type="region of interest" description="Disordered" evidence="1">
    <location>
        <begin position="1"/>
        <end position="34"/>
    </location>
</feature>
<gene>
    <name evidence="2" type="ORF">ASPSYDRAFT_45538</name>
</gene>
<evidence type="ECO:0000256" key="1">
    <source>
        <dbReference type="SAM" id="MobiDB-lite"/>
    </source>
</evidence>
<reference evidence="3" key="1">
    <citation type="journal article" date="2017" name="Genome Biol.">
        <title>Comparative genomics reveals high biological diversity and specific adaptations in the industrially and medically important fungal genus Aspergillus.</title>
        <authorList>
            <person name="de Vries R.P."/>
            <person name="Riley R."/>
            <person name="Wiebenga A."/>
            <person name="Aguilar-Osorio G."/>
            <person name="Amillis S."/>
            <person name="Uchima C.A."/>
            <person name="Anderluh G."/>
            <person name="Asadollahi M."/>
            <person name="Askin M."/>
            <person name="Barry K."/>
            <person name="Battaglia E."/>
            <person name="Bayram O."/>
            <person name="Benocci T."/>
            <person name="Braus-Stromeyer S.A."/>
            <person name="Caldana C."/>
            <person name="Canovas D."/>
            <person name="Cerqueira G.C."/>
            <person name="Chen F."/>
            <person name="Chen W."/>
            <person name="Choi C."/>
            <person name="Clum A."/>
            <person name="Dos Santos R.A."/>
            <person name="Damasio A.R."/>
            <person name="Diallinas G."/>
            <person name="Emri T."/>
            <person name="Fekete E."/>
            <person name="Flipphi M."/>
            <person name="Freyberg S."/>
            <person name="Gallo A."/>
            <person name="Gournas C."/>
            <person name="Habgood R."/>
            <person name="Hainaut M."/>
            <person name="Harispe M.L."/>
            <person name="Henrissat B."/>
            <person name="Hilden K.S."/>
            <person name="Hope R."/>
            <person name="Hossain A."/>
            <person name="Karabika E."/>
            <person name="Karaffa L."/>
            <person name="Karanyi Z."/>
            <person name="Krasevec N."/>
            <person name="Kuo A."/>
            <person name="Kusch H."/>
            <person name="LaButti K."/>
            <person name="Lagendijk E.L."/>
            <person name="Lapidus A."/>
            <person name="Levasseur A."/>
            <person name="Lindquist E."/>
            <person name="Lipzen A."/>
            <person name="Logrieco A.F."/>
            <person name="MacCabe A."/>
            <person name="Maekelae M.R."/>
            <person name="Malavazi I."/>
            <person name="Melin P."/>
            <person name="Meyer V."/>
            <person name="Mielnichuk N."/>
            <person name="Miskei M."/>
            <person name="Molnar A.P."/>
            <person name="Mule G."/>
            <person name="Ngan C.Y."/>
            <person name="Orejas M."/>
            <person name="Orosz E."/>
            <person name="Ouedraogo J.P."/>
            <person name="Overkamp K.M."/>
            <person name="Park H.-S."/>
            <person name="Perrone G."/>
            <person name="Piumi F."/>
            <person name="Punt P.J."/>
            <person name="Ram A.F."/>
            <person name="Ramon A."/>
            <person name="Rauscher S."/>
            <person name="Record E."/>
            <person name="Riano-Pachon D.M."/>
            <person name="Robert V."/>
            <person name="Roehrig J."/>
            <person name="Ruller R."/>
            <person name="Salamov A."/>
            <person name="Salih N.S."/>
            <person name="Samson R.A."/>
            <person name="Sandor E."/>
            <person name="Sanguinetti M."/>
            <person name="Schuetze T."/>
            <person name="Sepcic K."/>
            <person name="Shelest E."/>
            <person name="Sherlock G."/>
            <person name="Sophianopoulou V."/>
            <person name="Squina F.M."/>
            <person name="Sun H."/>
            <person name="Susca A."/>
            <person name="Todd R.B."/>
            <person name="Tsang A."/>
            <person name="Unkles S.E."/>
            <person name="van de Wiele N."/>
            <person name="van Rossen-Uffink D."/>
            <person name="Oliveira J.V."/>
            <person name="Vesth T.C."/>
            <person name="Visser J."/>
            <person name="Yu J.-H."/>
            <person name="Zhou M."/>
            <person name="Andersen M.R."/>
            <person name="Archer D.B."/>
            <person name="Baker S.E."/>
            <person name="Benoit I."/>
            <person name="Brakhage A.A."/>
            <person name="Braus G.H."/>
            <person name="Fischer R."/>
            <person name="Frisvad J.C."/>
            <person name="Goldman G.H."/>
            <person name="Houbraken J."/>
            <person name="Oakley B."/>
            <person name="Pocsi I."/>
            <person name="Scazzocchio C."/>
            <person name="Seiboth B."/>
            <person name="vanKuyk P.A."/>
            <person name="Wortman J."/>
            <person name="Dyer P.S."/>
            <person name="Grigoriev I.V."/>
        </authorList>
    </citation>
    <scope>NUCLEOTIDE SEQUENCE [LARGE SCALE GENOMIC DNA]</scope>
    <source>
        <strain evidence="3">CBS 593.65</strain>
    </source>
</reference>
<organism evidence="2 3">
    <name type="scientific">Aspergillus sydowii CBS 593.65</name>
    <dbReference type="NCBI Taxonomy" id="1036612"/>
    <lineage>
        <taxon>Eukaryota</taxon>
        <taxon>Fungi</taxon>
        <taxon>Dikarya</taxon>
        <taxon>Ascomycota</taxon>
        <taxon>Pezizomycotina</taxon>
        <taxon>Eurotiomycetes</taxon>
        <taxon>Eurotiomycetidae</taxon>
        <taxon>Eurotiales</taxon>
        <taxon>Aspergillaceae</taxon>
        <taxon>Aspergillus</taxon>
        <taxon>Aspergillus subgen. Nidulantes</taxon>
    </lineage>
</organism>
<name>A0A1L9TI79_9EURO</name>
<dbReference type="GeneID" id="63763138"/>
<evidence type="ECO:0000313" key="2">
    <source>
        <dbReference type="EMBL" id="OJJ59125.1"/>
    </source>
</evidence>
<dbReference type="RefSeq" id="XP_040702931.1">
    <property type="nucleotide sequence ID" value="XM_040847065.1"/>
</dbReference>
<evidence type="ECO:0000313" key="3">
    <source>
        <dbReference type="Proteomes" id="UP000184356"/>
    </source>
</evidence>
<dbReference type="VEuPathDB" id="FungiDB:ASPSYDRAFT_45538"/>
<keyword evidence="3" id="KW-1185">Reference proteome</keyword>
<feature type="compositionally biased region" description="Polar residues" evidence="1">
    <location>
        <begin position="1"/>
        <end position="13"/>
    </location>
</feature>
<accession>A0A1L9TI79</accession>
<sequence length="104" mass="11827">MLTICESSSSPSTQEEKGKQIAKTKRKRRENEEKWMERAEWQKSKLKELWPGRSAVGGFALVAGYCDGNYASTQHSSIFRWALGVSSVFKLIDMARSRIAEILK</sequence>
<dbReference type="EMBL" id="KV878586">
    <property type="protein sequence ID" value="OJJ59125.1"/>
    <property type="molecule type" value="Genomic_DNA"/>
</dbReference>
<protein>
    <submittedName>
        <fullName evidence="2">Uncharacterized protein</fullName>
    </submittedName>
</protein>